<keyword evidence="4" id="KW-0862">Zinc</keyword>
<feature type="compositionally biased region" description="Gly residues" evidence="7">
    <location>
        <begin position="405"/>
        <end position="421"/>
    </location>
</feature>
<dbReference type="CDD" id="cd16620">
    <property type="entry name" value="vRING-HC-C4C4_RBBP6"/>
    <property type="match status" value="1"/>
</dbReference>
<evidence type="ECO:0000256" key="5">
    <source>
        <dbReference type="ARBA" id="ARBA00023242"/>
    </source>
</evidence>
<feature type="domain" description="RING-type" evidence="8">
    <location>
        <begin position="325"/>
        <end position="370"/>
    </location>
</feature>
<comment type="caution">
    <text evidence="10">The sequence shown here is derived from an EMBL/GenBank/DDBJ whole genome shotgun (WGS) entry which is preliminary data.</text>
</comment>
<dbReference type="GO" id="GO:0008270">
    <property type="term" value="F:zinc ion binding"/>
    <property type="evidence" value="ECO:0007669"/>
    <property type="project" value="UniProtKB-KW"/>
</dbReference>
<feature type="compositionally biased region" description="Basic and acidic residues" evidence="7">
    <location>
        <begin position="1037"/>
        <end position="1060"/>
    </location>
</feature>
<dbReference type="PANTHER" id="PTHR15439">
    <property type="entry name" value="RETINOBLASTOMA-BINDING PROTEIN 6"/>
    <property type="match status" value="1"/>
</dbReference>
<feature type="compositionally biased region" description="Low complexity" evidence="7">
    <location>
        <begin position="676"/>
        <end position="698"/>
    </location>
</feature>
<dbReference type="Gene3D" id="4.10.60.10">
    <property type="entry name" value="Zinc finger, CCHC-type"/>
    <property type="match status" value="1"/>
</dbReference>
<name>A0A9P6EZ42_9FUNG</name>
<feature type="compositionally biased region" description="Polar residues" evidence="7">
    <location>
        <begin position="181"/>
        <end position="191"/>
    </location>
</feature>
<dbReference type="AlphaFoldDB" id="A0A9P6EZ42"/>
<dbReference type="PROSITE" id="PS50089">
    <property type="entry name" value="ZF_RING_2"/>
    <property type="match status" value="1"/>
</dbReference>
<feature type="region of interest" description="Disordered" evidence="7">
    <location>
        <begin position="396"/>
        <end position="531"/>
    </location>
</feature>
<dbReference type="InterPro" id="IPR033489">
    <property type="entry name" value="RBBP6"/>
</dbReference>
<dbReference type="Proteomes" id="UP000723463">
    <property type="component" value="Unassembled WGS sequence"/>
</dbReference>
<keyword evidence="2" id="KW-0479">Metal-binding</keyword>
<feature type="compositionally biased region" description="Polar residues" evidence="7">
    <location>
        <begin position="1061"/>
        <end position="1076"/>
    </location>
</feature>
<evidence type="ECO:0000256" key="4">
    <source>
        <dbReference type="ARBA" id="ARBA00022833"/>
    </source>
</evidence>
<feature type="compositionally biased region" description="Low complexity" evidence="7">
    <location>
        <begin position="202"/>
        <end position="218"/>
    </location>
</feature>
<proteinExistence type="predicted"/>
<dbReference type="Gene3D" id="3.10.20.90">
    <property type="entry name" value="Phosphatidylinositol 3-kinase Catalytic Subunit, Chain A, domain 1"/>
    <property type="match status" value="1"/>
</dbReference>
<dbReference type="PANTHER" id="PTHR15439:SF0">
    <property type="entry name" value="CELL DIVISION CYCLE AND APOPTOSIS REGULATOR PROTEIN 1-RELATED"/>
    <property type="match status" value="1"/>
</dbReference>
<evidence type="ECO:0000256" key="6">
    <source>
        <dbReference type="PROSITE-ProRule" id="PRU00175"/>
    </source>
</evidence>
<feature type="region of interest" description="Disordered" evidence="7">
    <location>
        <begin position="619"/>
        <end position="1093"/>
    </location>
</feature>
<dbReference type="GO" id="GO:0006397">
    <property type="term" value="P:mRNA processing"/>
    <property type="evidence" value="ECO:0007669"/>
    <property type="project" value="InterPro"/>
</dbReference>
<feature type="compositionally biased region" description="Basic residues" evidence="7">
    <location>
        <begin position="915"/>
        <end position="924"/>
    </location>
</feature>
<dbReference type="Gene3D" id="3.30.40.10">
    <property type="entry name" value="Zinc/RING finger domain, C3HC4 (zinc finger)"/>
    <property type="match status" value="1"/>
</dbReference>
<keyword evidence="5" id="KW-0539">Nucleus</keyword>
<dbReference type="EMBL" id="JAAAXW010000294">
    <property type="protein sequence ID" value="KAF9538630.1"/>
    <property type="molecule type" value="Genomic_DNA"/>
</dbReference>
<feature type="compositionally biased region" description="Basic and acidic residues" evidence="7">
    <location>
        <begin position="1078"/>
        <end position="1093"/>
    </location>
</feature>
<feature type="domain" description="DWNN" evidence="9">
    <location>
        <begin position="4"/>
        <end position="75"/>
    </location>
</feature>
<dbReference type="InterPro" id="IPR013083">
    <property type="entry name" value="Znf_RING/FYVE/PHD"/>
</dbReference>
<feature type="region of interest" description="Disordered" evidence="7">
    <location>
        <begin position="181"/>
        <end position="222"/>
    </location>
</feature>
<dbReference type="GO" id="GO:0005634">
    <property type="term" value="C:nucleus"/>
    <property type="evidence" value="ECO:0007669"/>
    <property type="project" value="UniProtKB-SubCell"/>
</dbReference>
<keyword evidence="11" id="KW-1185">Reference proteome</keyword>
<protein>
    <submittedName>
        <fullName evidence="10">E3 ubiquitin-protein ligase rbbp6</fullName>
    </submittedName>
</protein>
<gene>
    <name evidence="10" type="primary">RBBP6</name>
    <name evidence="10" type="ORF">EC957_006403</name>
</gene>
<dbReference type="InterPro" id="IPR014891">
    <property type="entry name" value="DWNN_domain"/>
</dbReference>
<evidence type="ECO:0000256" key="7">
    <source>
        <dbReference type="SAM" id="MobiDB-lite"/>
    </source>
</evidence>
<dbReference type="GO" id="GO:0061630">
    <property type="term" value="F:ubiquitin protein ligase activity"/>
    <property type="evidence" value="ECO:0007669"/>
    <property type="project" value="InterPro"/>
</dbReference>
<feature type="compositionally biased region" description="Low complexity" evidence="7">
    <location>
        <begin position="977"/>
        <end position="986"/>
    </location>
</feature>
<evidence type="ECO:0000259" key="8">
    <source>
        <dbReference type="PROSITE" id="PS50089"/>
    </source>
</evidence>
<dbReference type="SMART" id="SM01180">
    <property type="entry name" value="DWNN"/>
    <property type="match status" value="1"/>
</dbReference>
<dbReference type="Pfam" id="PF08783">
    <property type="entry name" value="DWNN"/>
    <property type="match status" value="1"/>
</dbReference>
<evidence type="ECO:0000256" key="1">
    <source>
        <dbReference type="ARBA" id="ARBA00004123"/>
    </source>
</evidence>
<feature type="compositionally biased region" description="Basic and acidic residues" evidence="7">
    <location>
        <begin position="958"/>
        <end position="970"/>
    </location>
</feature>
<accession>A0A9P6EZ42</accession>
<feature type="compositionally biased region" description="Basic and acidic residues" evidence="7">
    <location>
        <begin position="987"/>
        <end position="996"/>
    </location>
</feature>
<dbReference type="GO" id="GO:0006511">
    <property type="term" value="P:ubiquitin-dependent protein catabolic process"/>
    <property type="evidence" value="ECO:0007669"/>
    <property type="project" value="TreeGrafter"/>
</dbReference>
<organism evidence="10 11">
    <name type="scientific">Mortierella hygrophila</name>
    <dbReference type="NCBI Taxonomy" id="979708"/>
    <lineage>
        <taxon>Eukaryota</taxon>
        <taxon>Fungi</taxon>
        <taxon>Fungi incertae sedis</taxon>
        <taxon>Mucoromycota</taxon>
        <taxon>Mortierellomycotina</taxon>
        <taxon>Mortierellomycetes</taxon>
        <taxon>Mortierellales</taxon>
        <taxon>Mortierellaceae</taxon>
        <taxon>Mortierella</taxon>
    </lineage>
</organism>
<dbReference type="PROSITE" id="PS51282">
    <property type="entry name" value="DWNN"/>
    <property type="match status" value="1"/>
</dbReference>
<keyword evidence="3 6" id="KW-0863">Zinc-finger</keyword>
<evidence type="ECO:0000259" key="9">
    <source>
        <dbReference type="PROSITE" id="PS51282"/>
    </source>
</evidence>
<evidence type="ECO:0000313" key="11">
    <source>
        <dbReference type="Proteomes" id="UP000723463"/>
    </source>
</evidence>
<reference evidence="10" key="1">
    <citation type="journal article" date="2020" name="Fungal Divers.">
        <title>Resolving the Mortierellaceae phylogeny through synthesis of multi-gene phylogenetics and phylogenomics.</title>
        <authorList>
            <person name="Vandepol N."/>
            <person name="Liber J."/>
            <person name="Desiro A."/>
            <person name="Na H."/>
            <person name="Kennedy M."/>
            <person name="Barry K."/>
            <person name="Grigoriev I.V."/>
            <person name="Miller A.N."/>
            <person name="O'Donnell K."/>
            <person name="Stajich J.E."/>
            <person name="Bonito G."/>
        </authorList>
    </citation>
    <scope>NUCLEOTIDE SEQUENCE</scope>
    <source>
        <strain evidence="10">NRRL 2591</strain>
    </source>
</reference>
<feature type="compositionally biased region" description="Basic and acidic residues" evidence="7">
    <location>
        <begin position="925"/>
        <end position="951"/>
    </location>
</feature>
<sequence>MSKVHYKFKSSKDYDSATFDGHSISVFDLKKEILIAKGLKGPDDLALTHAESGEEYYDDATLIPRNTSILVARVPAKPGRGGAQRYLEGAGPIPRGGNMSRNVFEKPGSNNHHDPMGGSKVYRNTTSLLQEEGPPTEAVDMSQMTEEEKMKFVFEQQTSHWGKTQEGMANAQFRPLSKFQGATRNQPQNGPRPTGEAGSGAGSSNPGSLPRQPMDQQQRPPPNTYVCYRCGKKGEHWIQFCPTNNDKSFEPIGIKKTTGIPRSFLKTVKSDTLQSKKGVMVTQDGNLVVATTNDYEWKKFHEKSKGTLTSDEAYNTAPIPDDMKCSICHLLLKNAVKAPCCGTNFCDECIRNYLVHPPKGEDPFKCQSCHQYLVPDQLIPNVDLRQRVEHHLRDWAKSRRMEADGQGGAGSTGPGSRGGSPFGDMDKTDSLLAKPPGDTNPSSIDGGGSAAAGQKRRLSNDNSQAAAGGLIGDLDRDQPSWKNKKPHVNNHGSINGNGNSNNLSNNQGMNRNRPPPMHGSGAMGPIDPSMMDPHLMFPEGIPPGFFEMMQQHDPALFMDPNMFGPNGVPQFMMPGFVPPFMPEFGGMPGQGGPSGPEMWNMGRGIPGLPPMGPGFPTPRIGFSEPRAGRGRGRGGGWQESGQNDHGGPIAGGGRGYSQEFNQNGPQGIPASGGNSGAPFTPAGAEAGAGTTRATSASGDNAREANGHRNTSQDPPGRFDDDDIDMSQVPTGPRAARRLPLEDDEEIPKGPRAGPGPEDDRRRSESPPTAPLADRLRYRSTSRSRSDKAADNNSVGSSGDRDRSRQRETKDNRHKDREGSSRDRDRHRDHDRSRDRERDRDRDFDRSRDKDRERDSDRDRRRDDSRDRRDDRSRSSRYDRERDRDRDSSSRRDDRRDNRRDDRKADGRQEDGRSSSHQHQRHRKDRSRDNYREDEAEMKDNHQQHRHDREHSSSSSTRKSVDPQRDYEMKRQASFGASMSTSTSQSRQQDDSMKGYEESNVYKYNSEDRPGQGQHSDSQRERGHGRRGYGDGNGDGNDVDRGNGGGDDRVHFRKRGGEYEKQQQVSSDLSVTGLVSQSARERERADRERRSYRD</sequence>
<dbReference type="InterPro" id="IPR025829">
    <property type="entry name" value="Zn_knuckle_CX2CX3GHX4C"/>
</dbReference>
<comment type="subcellular location">
    <subcellularLocation>
        <location evidence="1">Nucleus</location>
    </subcellularLocation>
</comment>
<evidence type="ECO:0000256" key="3">
    <source>
        <dbReference type="ARBA" id="ARBA00022771"/>
    </source>
</evidence>
<dbReference type="Pfam" id="PF13696">
    <property type="entry name" value="zf-CCHC_2"/>
    <property type="match status" value="1"/>
</dbReference>
<feature type="compositionally biased region" description="Basic and acidic residues" evidence="7">
    <location>
        <begin position="798"/>
        <end position="913"/>
    </location>
</feature>
<feature type="compositionally biased region" description="Low complexity" evidence="7">
    <location>
        <begin position="489"/>
        <end position="512"/>
    </location>
</feature>
<dbReference type="SUPFAM" id="SSF57850">
    <property type="entry name" value="RING/U-box"/>
    <property type="match status" value="1"/>
</dbReference>
<dbReference type="GO" id="GO:0016567">
    <property type="term" value="P:protein ubiquitination"/>
    <property type="evidence" value="ECO:0007669"/>
    <property type="project" value="InterPro"/>
</dbReference>
<evidence type="ECO:0000313" key="10">
    <source>
        <dbReference type="EMBL" id="KAF9538630.1"/>
    </source>
</evidence>
<dbReference type="InterPro" id="IPR001841">
    <property type="entry name" value="Znf_RING"/>
</dbReference>
<evidence type="ECO:0000256" key="2">
    <source>
        <dbReference type="ARBA" id="ARBA00022723"/>
    </source>
</evidence>